<comment type="caution">
    <text evidence="2">The sequence shown here is derived from an EMBL/GenBank/DDBJ whole genome shotgun (WGS) entry which is preliminary data.</text>
</comment>
<dbReference type="AlphaFoldDB" id="A0A4V6Q028"/>
<gene>
    <name evidence="2" type="ORF">B0I21_101405</name>
</gene>
<dbReference type="EMBL" id="SNZV01000001">
    <property type="protein sequence ID" value="TDS17538.1"/>
    <property type="molecule type" value="Genomic_DNA"/>
</dbReference>
<evidence type="ECO:0000313" key="3">
    <source>
        <dbReference type="Proteomes" id="UP000294752"/>
    </source>
</evidence>
<evidence type="ECO:0008006" key="4">
    <source>
        <dbReference type="Google" id="ProtNLM"/>
    </source>
</evidence>
<keyword evidence="3" id="KW-1185">Reference proteome</keyword>
<keyword evidence="1" id="KW-0732">Signal</keyword>
<reference evidence="2 3" key="1">
    <citation type="submission" date="2019-03" db="EMBL/GenBank/DDBJ databases">
        <title>Genomic Encyclopedia of Type Strains, Phase III (KMG-III): the genomes of soil and plant-associated and newly described type strains.</title>
        <authorList>
            <person name="Whitman W."/>
        </authorList>
    </citation>
    <scope>NUCLEOTIDE SEQUENCE [LARGE SCALE GENOMIC DNA]</scope>
    <source>
        <strain evidence="2 3">CGMCC 1.12801</strain>
    </source>
</reference>
<feature type="chain" id="PRO_5020841295" description="Fimbrillin-like protein" evidence="1">
    <location>
        <begin position="29"/>
        <end position="603"/>
    </location>
</feature>
<protein>
    <recommendedName>
        <fullName evidence="4">Fimbrillin-like protein</fullName>
    </recommendedName>
</protein>
<dbReference type="OrthoDB" id="692440at2"/>
<feature type="signal peptide" evidence="1">
    <location>
        <begin position="1"/>
        <end position="28"/>
    </location>
</feature>
<name>A0A4V6Q028_9SPHI</name>
<dbReference type="Proteomes" id="UP000294752">
    <property type="component" value="Unassembled WGS sequence"/>
</dbReference>
<evidence type="ECO:0000256" key="1">
    <source>
        <dbReference type="SAM" id="SignalP"/>
    </source>
</evidence>
<organism evidence="2 3">
    <name type="scientific">Sphingobacterium paludis</name>
    <dbReference type="NCBI Taxonomy" id="1476465"/>
    <lineage>
        <taxon>Bacteria</taxon>
        <taxon>Pseudomonadati</taxon>
        <taxon>Bacteroidota</taxon>
        <taxon>Sphingobacteriia</taxon>
        <taxon>Sphingobacteriales</taxon>
        <taxon>Sphingobacteriaceae</taxon>
        <taxon>Sphingobacterium</taxon>
    </lineage>
</organism>
<accession>A0A4V6Q028</accession>
<dbReference type="RefSeq" id="WP_133638642.1">
    <property type="nucleotide sequence ID" value="NZ_SNZV01000001.1"/>
</dbReference>
<proteinExistence type="predicted"/>
<sequence>MIKMCRLKMVMAKVFVVFLLSCLGCTQKGGNEIEIVDNGTKLVFNISEDDSNGGAGQMKVMSALNNTIVEDRVVGEEQHVLLNNGTMRLTASLVETSARMGGGRETVKTTFAGNRADVRQTKAQTVLPANVKYRVVLYDRATTPSTFVSSTLGTAGTPLSIDVVKGKNYDWAVFSYNDANDPGTSNTTVPSDQRDLLHINGTTGVIPGAPGDGTNVNVPINAVLKHKLAAITVELNSTAYPATITAAVATLGSANYFSNANMDVKTGTLSTATASTVATPINLTPTTPAAVRSATYYTASTSTIGTFSVVLNSLSILTQTNQVKTQAAPVTFNWGNVVPVAGRRYVAKINIQPVRDISGNNFRILSTGAAPYMFYNNSVSGLWQTMHSASNFGPTGKVGTTNLNWNITVRGSGSGSLSDANTGNYKMIFVGYATGLTSNDVVQLQNFINGGGTVIFFTENPGSGTDQSFYRYYVGNNTSYSGFSTFGNFTQDPVLNGPFGDARGTSFGNQSSIGYGLINYTASSMNVLAYADGSSSNAVAWKSWDSELFYFGDGGMLYTNGPFMISGSPGYVPQIASWSGRGNVSNSVVISNIVARAISRLSQ</sequence>
<evidence type="ECO:0000313" key="2">
    <source>
        <dbReference type="EMBL" id="TDS17538.1"/>
    </source>
</evidence>